<dbReference type="Proteomes" id="UP000821865">
    <property type="component" value="Chromosome 2"/>
</dbReference>
<dbReference type="EMBL" id="CM023471">
    <property type="protein sequence ID" value="KAH7967288.1"/>
    <property type="molecule type" value="Genomic_DNA"/>
</dbReference>
<accession>A0ACB8DH15</accession>
<evidence type="ECO:0000313" key="1">
    <source>
        <dbReference type="EMBL" id="KAH7967288.1"/>
    </source>
</evidence>
<reference evidence="1" key="1">
    <citation type="submission" date="2020-05" db="EMBL/GenBank/DDBJ databases">
        <title>Large-scale comparative analyses of tick genomes elucidate their genetic diversity and vector capacities.</title>
        <authorList>
            <person name="Jia N."/>
            <person name="Wang J."/>
            <person name="Shi W."/>
            <person name="Du L."/>
            <person name="Sun Y."/>
            <person name="Zhan W."/>
            <person name="Jiang J."/>
            <person name="Wang Q."/>
            <person name="Zhang B."/>
            <person name="Ji P."/>
            <person name="Sakyi L.B."/>
            <person name="Cui X."/>
            <person name="Yuan T."/>
            <person name="Jiang B."/>
            <person name="Yang W."/>
            <person name="Lam T.T.-Y."/>
            <person name="Chang Q."/>
            <person name="Ding S."/>
            <person name="Wang X."/>
            <person name="Zhu J."/>
            <person name="Ruan X."/>
            <person name="Zhao L."/>
            <person name="Wei J."/>
            <person name="Que T."/>
            <person name="Du C."/>
            <person name="Cheng J."/>
            <person name="Dai P."/>
            <person name="Han X."/>
            <person name="Huang E."/>
            <person name="Gao Y."/>
            <person name="Liu J."/>
            <person name="Shao H."/>
            <person name="Ye R."/>
            <person name="Li L."/>
            <person name="Wei W."/>
            <person name="Wang X."/>
            <person name="Wang C."/>
            <person name="Yang T."/>
            <person name="Huo Q."/>
            <person name="Li W."/>
            <person name="Guo W."/>
            <person name="Chen H."/>
            <person name="Zhou L."/>
            <person name="Ni X."/>
            <person name="Tian J."/>
            <person name="Zhou Y."/>
            <person name="Sheng Y."/>
            <person name="Liu T."/>
            <person name="Pan Y."/>
            <person name="Xia L."/>
            <person name="Li J."/>
            <person name="Zhao F."/>
            <person name="Cao W."/>
        </authorList>
    </citation>
    <scope>NUCLEOTIDE SEQUENCE</scope>
    <source>
        <strain evidence="1">Dsil-2018</strain>
    </source>
</reference>
<sequence length="104" mass="10662">MRDEGTTPLTSLLPSAALAGAEEFGRVASHAVHCTAQASSPCRQQAWALAAQRMMSGACRPAEAAASHSGFPSETLPSGFSQDLSGSSLGRSQDALRTGPLAVY</sequence>
<keyword evidence="2" id="KW-1185">Reference proteome</keyword>
<gene>
    <name evidence="1" type="ORF">HPB49_023820</name>
</gene>
<proteinExistence type="predicted"/>
<comment type="caution">
    <text evidence="1">The sequence shown here is derived from an EMBL/GenBank/DDBJ whole genome shotgun (WGS) entry which is preliminary data.</text>
</comment>
<name>A0ACB8DH15_DERSI</name>
<evidence type="ECO:0000313" key="2">
    <source>
        <dbReference type="Proteomes" id="UP000821865"/>
    </source>
</evidence>
<protein>
    <submittedName>
        <fullName evidence="1">Uncharacterized protein</fullName>
    </submittedName>
</protein>
<organism evidence="1 2">
    <name type="scientific">Dermacentor silvarum</name>
    <name type="common">Tick</name>
    <dbReference type="NCBI Taxonomy" id="543639"/>
    <lineage>
        <taxon>Eukaryota</taxon>
        <taxon>Metazoa</taxon>
        <taxon>Ecdysozoa</taxon>
        <taxon>Arthropoda</taxon>
        <taxon>Chelicerata</taxon>
        <taxon>Arachnida</taxon>
        <taxon>Acari</taxon>
        <taxon>Parasitiformes</taxon>
        <taxon>Ixodida</taxon>
        <taxon>Ixodoidea</taxon>
        <taxon>Ixodidae</taxon>
        <taxon>Rhipicephalinae</taxon>
        <taxon>Dermacentor</taxon>
    </lineage>
</organism>